<evidence type="ECO:0000256" key="6">
    <source>
        <dbReference type="ARBA" id="ARBA00031849"/>
    </source>
</evidence>
<organism evidence="7 8">
    <name type="scientific">Paecilomyces lecythidis</name>
    <dbReference type="NCBI Taxonomy" id="3004212"/>
    <lineage>
        <taxon>Eukaryota</taxon>
        <taxon>Fungi</taxon>
        <taxon>Dikarya</taxon>
        <taxon>Ascomycota</taxon>
        <taxon>Pezizomycotina</taxon>
        <taxon>Eurotiomycetes</taxon>
        <taxon>Eurotiomycetidae</taxon>
        <taxon>Eurotiales</taxon>
        <taxon>Thermoascaceae</taxon>
        <taxon>Paecilomyces</taxon>
    </lineage>
</organism>
<evidence type="ECO:0000313" key="8">
    <source>
        <dbReference type="Proteomes" id="UP001583193"/>
    </source>
</evidence>
<comment type="similarity">
    <text evidence="2">Belongs to the AIM9 family.</text>
</comment>
<keyword evidence="4" id="KW-0809">Transit peptide</keyword>
<evidence type="ECO:0000256" key="3">
    <source>
        <dbReference type="ARBA" id="ARBA00016197"/>
    </source>
</evidence>
<dbReference type="PANTHER" id="PTHR36091">
    <property type="entry name" value="ALTERED INHERITANCE OF MITOCHONDRIA PROTEIN 9, MITOCHONDRIAL"/>
    <property type="match status" value="1"/>
</dbReference>
<dbReference type="PANTHER" id="PTHR36091:SF1">
    <property type="entry name" value="ALTERED INHERITANCE OF MITOCHONDRIA PROTEIN 9, MITOCHONDRIAL"/>
    <property type="match status" value="1"/>
</dbReference>
<dbReference type="SUPFAM" id="SSF56112">
    <property type="entry name" value="Protein kinase-like (PK-like)"/>
    <property type="match status" value="1"/>
</dbReference>
<evidence type="ECO:0000313" key="7">
    <source>
        <dbReference type="EMBL" id="KAL1882574.1"/>
    </source>
</evidence>
<gene>
    <name evidence="7" type="ORF">Plec18167_002990</name>
</gene>
<reference evidence="7 8" key="1">
    <citation type="journal article" date="2024" name="IMA Fungus">
        <title>IMA Genome - F19 : A genome assembly and annotation guide to empower mycologists, including annotated draft genome sequences of Ceratocystis pirilliformis, Diaporthe australafricana, Fusarium ophioides, Paecilomyces lecythidis, and Sporothrix stenoceras.</title>
        <authorList>
            <person name="Aylward J."/>
            <person name="Wilson A.M."/>
            <person name="Visagie C.M."/>
            <person name="Spraker J."/>
            <person name="Barnes I."/>
            <person name="Buitendag C."/>
            <person name="Ceriani C."/>
            <person name="Del Mar Angel L."/>
            <person name="du Plessis D."/>
            <person name="Fuchs T."/>
            <person name="Gasser K."/>
            <person name="Kramer D."/>
            <person name="Li W."/>
            <person name="Munsamy K."/>
            <person name="Piso A."/>
            <person name="Price J.L."/>
            <person name="Sonnekus B."/>
            <person name="Thomas C."/>
            <person name="van der Nest A."/>
            <person name="van Dijk A."/>
            <person name="van Heerden A."/>
            <person name="van Vuuren N."/>
            <person name="Yilmaz N."/>
            <person name="Duong T.A."/>
            <person name="van der Merwe N.A."/>
            <person name="Wingfield M.J."/>
            <person name="Wingfield B.D."/>
        </authorList>
    </citation>
    <scope>NUCLEOTIDE SEQUENCE [LARGE SCALE GENOMIC DNA]</scope>
    <source>
        <strain evidence="7 8">CMW 18167</strain>
    </source>
</reference>
<keyword evidence="8" id="KW-1185">Reference proteome</keyword>
<proteinExistence type="inferred from homology"/>
<dbReference type="EMBL" id="JAVDPF010000006">
    <property type="protein sequence ID" value="KAL1882574.1"/>
    <property type="molecule type" value="Genomic_DNA"/>
</dbReference>
<dbReference type="InterPro" id="IPR011009">
    <property type="entry name" value="Kinase-like_dom_sf"/>
</dbReference>
<sequence>MRYLTKVRYKLGINAKGQRSLATPTVGSQKFYLRPRRSTSTLASSENDDHYFSYTSGRWLYDEEVQLRRRYIKFNVAALRNAAASTLGSQCVDMSKLPEGLYNKTFSLVMEDGNEVLARIPNPNAGDPDYVVESEVATIEFFRKVVDAPVPKVLGWNARAEESNSVGALNGEGRRSSIKPRLGNHVGISTIWSREELSGD</sequence>
<keyword evidence="5" id="KW-0496">Mitochondrion</keyword>
<evidence type="ECO:0000256" key="4">
    <source>
        <dbReference type="ARBA" id="ARBA00022946"/>
    </source>
</evidence>
<dbReference type="InterPro" id="IPR051035">
    <property type="entry name" value="Mito_inheritance_9"/>
</dbReference>
<name>A0ABR3Y4D8_9EURO</name>
<accession>A0ABR3Y4D8</accession>
<dbReference type="Proteomes" id="UP001583193">
    <property type="component" value="Unassembled WGS sequence"/>
</dbReference>
<comment type="caution">
    <text evidence="7">The sequence shown here is derived from an EMBL/GenBank/DDBJ whole genome shotgun (WGS) entry which is preliminary data.</text>
</comment>
<evidence type="ECO:0000256" key="2">
    <source>
        <dbReference type="ARBA" id="ARBA00005543"/>
    </source>
</evidence>
<dbReference type="Gene3D" id="3.30.200.20">
    <property type="entry name" value="Phosphorylase Kinase, domain 1"/>
    <property type="match status" value="1"/>
</dbReference>
<evidence type="ECO:0000256" key="1">
    <source>
        <dbReference type="ARBA" id="ARBA00004173"/>
    </source>
</evidence>
<evidence type="ECO:0000256" key="5">
    <source>
        <dbReference type="ARBA" id="ARBA00023128"/>
    </source>
</evidence>
<comment type="subcellular location">
    <subcellularLocation>
        <location evidence="1">Mitochondrion</location>
    </subcellularLocation>
</comment>
<protein>
    <recommendedName>
        <fullName evidence="3">Altered inheritance of mitochondria protein 9, mitochondrial</fullName>
    </recommendedName>
    <alternativeName>
        <fullName evidence="6">Found in mitochondrial proteome protein 29</fullName>
    </alternativeName>
</protein>